<evidence type="ECO:0000313" key="2">
    <source>
        <dbReference type="Proteomes" id="UP000789405"/>
    </source>
</evidence>
<feature type="non-terminal residue" evidence="1">
    <location>
        <position position="434"/>
    </location>
</feature>
<accession>A0A9N9P611</accession>
<feature type="non-terminal residue" evidence="1">
    <location>
        <position position="1"/>
    </location>
</feature>
<dbReference type="EMBL" id="CAJVPY010029041">
    <property type="protein sequence ID" value="CAG8793661.1"/>
    <property type="molecule type" value="Genomic_DNA"/>
</dbReference>
<evidence type="ECO:0000313" key="1">
    <source>
        <dbReference type="EMBL" id="CAG8793661.1"/>
    </source>
</evidence>
<dbReference type="Proteomes" id="UP000789405">
    <property type="component" value="Unassembled WGS sequence"/>
</dbReference>
<reference evidence="1" key="1">
    <citation type="submission" date="2021-06" db="EMBL/GenBank/DDBJ databases">
        <authorList>
            <person name="Kallberg Y."/>
            <person name="Tangrot J."/>
            <person name="Rosling A."/>
        </authorList>
    </citation>
    <scope>NUCLEOTIDE SEQUENCE</scope>
    <source>
        <strain evidence="1">MA453B</strain>
    </source>
</reference>
<dbReference type="OrthoDB" id="2447036at2759"/>
<organism evidence="1 2">
    <name type="scientific">Dentiscutata erythropus</name>
    <dbReference type="NCBI Taxonomy" id="1348616"/>
    <lineage>
        <taxon>Eukaryota</taxon>
        <taxon>Fungi</taxon>
        <taxon>Fungi incertae sedis</taxon>
        <taxon>Mucoromycota</taxon>
        <taxon>Glomeromycotina</taxon>
        <taxon>Glomeromycetes</taxon>
        <taxon>Diversisporales</taxon>
        <taxon>Gigasporaceae</taxon>
        <taxon>Dentiscutata</taxon>
    </lineage>
</organism>
<name>A0A9N9P611_9GLOM</name>
<keyword evidence="2" id="KW-1185">Reference proteome</keyword>
<comment type="caution">
    <text evidence="1">The sequence shown here is derived from an EMBL/GenBank/DDBJ whole genome shotgun (WGS) entry which is preliminary data.</text>
</comment>
<proteinExistence type="predicted"/>
<gene>
    <name evidence="1" type="ORF">DERYTH_LOCUS21928</name>
</gene>
<protein>
    <submittedName>
        <fullName evidence="1">2300_t:CDS:1</fullName>
    </submittedName>
</protein>
<sequence length="434" mass="49827">EGKNSTTADRNYFDFIQFTKPQISINESNLWSESFEPNFSNFLSIESNIYFGTSADSHVKFEKLFKLLIDKKNEIDKVFESQPAYFIGLDFHESSFVPHISCWTTEPLDILIQEKLEELFDDEFEAISFVVTPTNDEEINEISSEVIVKADKNLSDSFQDFKISAYLQAKVDPLPNKRSSLKFSIDVNDCRMGPMLSDNWPLLSKLGSGYFLDSIEIWVSPIEDKSMPNKPLYNVKDGPWPQQFNKDVEISKVHEYNNSIGGTISKDTGVTLNQGKRNGQEIKSATKEWEFTVFGGGRTGLGWRYQYTAENLHKNFNRRLNFPPGKHSCHWETLKAMSGFQITIKQVICCKIADDWWRKLKPNTKSNLIKLCPKMSHILKITFNSLDNFNENFENLMKSQESHGDLINVTLAKKAPRIDEPKNSIVGNINLEHK</sequence>
<dbReference type="AlphaFoldDB" id="A0A9N9P611"/>